<organism evidence="9 10">
    <name type="scientific">Paenibacillus donghaensis</name>
    <dbReference type="NCBI Taxonomy" id="414771"/>
    <lineage>
        <taxon>Bacteria</taxon>
        <taxon>Bacillati</taxon>
        <taxon>Bacillota</taxon>
        <taxon>Bacilli</taxon>
        <taxon>Bacillales</taxon>
        <taxon>Paenibacillaceae</taxon>
        <taxon>Paenibacillus</taxon>
    </lineage>
</organism>
<sequence length="504" mass="58398">MQGTRMREFKRDRGVQAGGRLQVMSKRIALYIRVSTDEQAIKGNSLNEQEERLRAYCHAMELEGEIETFIDDGYSAGSMKRPALTRMLKLARNKELSMVVITKIDRLCRNLKDLLTLVDELDEIQCGFASAGERFDTSTAAGRMVLQILGAFAEFERGRNRERVRENMMSIVTNTDKAVSRPCFGYNVNDSKYIINEEEAEIVRKMVEWMLQGEGAHKVMRRLNDMGVKTKDGKSFTQLSVGKLMKRETIAGMFVYNRGYTLRGKSLIRPKEEWIVIEEHHEPIIDIDTFKRLQIAIEARRTSGKQADNERWLLTGIVKCTHCGRPMFGRYKKKPSGREYFHYVCSSYMKRAECFHHFIDRDLLENTVLDHINESDKFSVKSEEIVSTEDSDVISISHLKNALKRLDNKMQRQIELFEDSEINKDDFRRARDRIQSERLVIEEQLKYAEAGTRDALEKDFIRRVGSLKNELSSRNRGEQKNAIRQLVKTVEVTNASSIHIEVRL</sequence>
<feature type="coiled-coil region" evidence="6">
    <location>
        <begin position="396"/>
        <end position="423"/>
    </location>
</feature>
<dbReference type="InterPro" id="IPR006119">
    <property type="entry name" value="Resolv_N"/>
</dbReference>
<evidence type="ECO:0000313" key="10">
    <source>
        <dbReference type="Proteomes" id="UP000249890"/>
    </source>
</evidence>
<evidence type="ECO:0000256" key="4">
    <source>
        <dbReference type="PIRSR" id="PIRSR606118-50"/>
    </source>
</evidence>
<dbReference type="PROSITE" id="PS00397">
    <property type="entry name" value="RECOMBINASES_1"/>
    <property type="match status" value="1"/>
</dbReference>
<keyword evidence="10" id="KW-1185">Reference proteome</keyword>
<dbReference type="InterPro" id="IPR011109">
    <property type="entry name" value="DNA_bind_recombinase_dom"/>
</dbReference>
<dbReference type="Proteomes" id="UP000249890">
    <property type="component" value="Chromosome"/>
</dbReference>
<reference evidence="9 10" key="1">
    <citation type="submission" date="2017-06" db="EMBL/GenBank/DDBJ databases">
        <title>Complete genome sequence of Paenibacillus donghaensis KCTC 13049T isolated from East Sea sediment, South Korea.</title>
        <authorList>
            <person name="Jung B.K."/>
            <person name="Hong S.-J."/>
            <person name="Shin J.-H."/>
        </authorList>
    </citation>
    <scope>NUCLEOTIDE SEQUENCE [LARGE SCALE GENOMIC DNA]</scope>
    <source>
        <strain evidence="9 10">KCTC 13049</strain>
    </source>
</reference>
<dbReference type="CDD" id="cd03768">
    <property type="entry name" value="SR_ResInv"/>
    <property type="match status" value="1"/>
</dbReference>
<gene>
    <name evidence="9" type="ORF">B9T62_15795</name>
</gene>
<dbReference type="SUPFAM" id="SSF53041">
    <property type="entry name" value="Resolvase-like"/>
    <property type="match status" value="1"/>
</dbReference>
<dbReference type="Pfam" id="PF00239">
    <property type="entry name" value="Resolvase"/>
    <property type="match status" value="1"/>
</dbReference>
<dbReference type="Pfam" id="PF07508">
    <property type="entry name" value="Recombinase"/>
    <property type="match status" value="1"/>
</dbReference>
<accession>A0A2Z2KFZ8</accession>
<dbReference type="SMART" id="SM00857">
    <property type="entry name" value="Resolvase"/>
    <property type="match status" value="1"/>
</dbReference>
<feature type="domain" description="Resolvase/invertase-type recombinase catalytic" evidence="7">
    <location>
        <begin position="27"/>
        <end position="175"/>
    </location>
</feature>
<dbReference type="InterPro" id="IPR036162">
    <property type="entry name" value="Resolvase-like_N_sf"/>
</dbReference>
<feature type="active site" description="O-(5'-phospho-DNA)-serine intermediate" evidence="4 5">
    <location>
        <position position="35"/>
    </location>
</feature>
<dbReference type="OrthoDB" id="9811097at2"/>
<dbReference type="Gene3D" id="3.90.1750.20">
    <property type="entry name" value="Putative Large Serine Recombinase, Chain B, Domain 2"/>
    <property type="match status" value="1"/>
</dbReference>
<protein>
    <recommendedName>
        <fullName evidence="11">Recombinase family protein</fullName>
    </recommendedName>
</protein>
<dbReference type="InterPro" id="IPR038109">
    <property type="entry name" value="DNA_bind_recomb_sf"/>
</dbReference>
<keyword evidence="6" id="KW-0175">Coiled coil</keyword>
<dbReference type="InterPro" id="IPR006118">
    <property type="entry name" value="Recombinase_CS"/>
</dbReference>
<dbReference type="PANTHER" id="PTHR30461:SF23">
    <property type="entry name" value="DNA RECOMBINASE-RELATED"/>
    <property type="match status" value="1"/>
</dbReference>
<dbReference type="Pfam" id="PF13408">
    <property type="entry name" value="Zn_ribbon_recom"/>
    <property type="match status" value="1"/>
</dbReference>
<feature type="domain" description="Recombinase" evidence="8">
    <location>
        <begin position="183"/>
        <end position="304"/>
    </location>
</feature>
<dbReference type="InterPro" id="IPR025827">
    <property type="entry name" value="Zn_ribbon_recom_dom"/>
</dbReference>
<keyword evidence="1" id="KW-0229">DNA integration</keyword>
<dbReference type="PANTHER" id="PTHR30461">
    <property type="entry name" value="DNA-INVERTASE FROM LAMBDOID PROPHAGE"/>
    <property type="match status" value="1"/>
</dbReference>
<name>A0A2Z2KFZ8_9BACL</name>
<evidence type="ECO:0008006" key="11">
    <source>
        <dbReference type="Google" id="ProtNLM"/>
    </source>
</evidence>
<evidence type="ECO:0000256" key="5">
    <source>
        <dbReference type="PROSITE-ProRule" id="PRU10137"/>
    </source>
</evidence>
<dbReference type="EMBL" id="CP021780">
    <property type="protein sequence ID" value="ASA22113.1"/>
    <property type="molecule type" value="Genomic_DNA"/>
</dbReference>
<evidence type="ECO:0000256" key="6">
    <source>
        <dbReference type="SAM" id="Coils"/>
    </source>
</evidence>
<dbReference type="PROSITE" id="PS51736">
    <property type="entry name" value="RECOMBINASES_3"/>
    <property type="match status" value="1"/>
</dbReference>
<evidence type="ECO:0000256" key="3">
    <source>
        <dbReference type="ARBA" id="ARBA00023172"/>
    </source>
</evidence>
<dbReference type="PROSITE" id="PS51737">
    <property type="entry name" value="RECOMBINASE_DNA_BIND"/>
    <property type="match status" value="1"/>
</dbReference>
<dbReference type="GO" id="GO:0003677">
    <property type="term" value="F:DNA binding"/>
    <property type="evidence" value="ECO:0007669"/>
    <property type="project" value="UniProtKB-KW"/>
</dbReference>
<evidence type="ECO:0000259" key="7">
    <source>
        <dbReference type="PROSITE" id="PS51736"/>
    </source>
</evidence>
<evidence type="ECO:0000256" key="2">
    <source>
        <dbReference type="ARBA" id="ARBA00023125"/>
    </source>
</evidence>
<evidence type="ECO:0000259" key="8">
    <source>
        <dbReference type="PROSITE" id="PS51737"/>
    </source>
</evidence>
<dbReference type="Gene3D" id="3.40.50.1390">
    <property type="entry name" value="Resolvase, N-terminal catalytic domain"/>
    <property type="match status" value="1"/>
</dbReference>
<proteinExistence type="predicted"/>
<keyword evidence="2" id="KW-0238">DNA-binding</keyword>
<dbReference type="AlphaFoldDB" id="A0A2Z2KFZ8"/>
<dbReference type="KEGG" id="pdh:B9T62_15795"/>
<evidence type="ECO:0000313" key="9">
    <source>
        <dbReference type="EMBL" id="ASA22113.1"/>
    </source>
</evidence>
<keyword evidence="3" id="KW-0233">DNA recombination</keyword>
<dbReference type="InterPro" id="IPR050639">
    <property type="entry name" value="SSR_resolvase"/>
</dbReference>
<dbReference type="GO" id="GO:0000150">
    <property type="term" value="F:DNA strand exchange activity"/>
    <property type="evidence" value="ECO:0007669"/>
    <property type="project" value="InterPro"/>
</dbReference>
<evidence type="ECO:0000256" key="1">
    <source>
        <dbReference type="ARBA" id="ARBA00022908"/>
    </source>
</evidence>
<dbReference type="GO" id="GO:0015074">
    <property type="term" value="P:DNA integration"/>
    <property type="evidence" value="ECO:0007669"/>
    <property type="project" value="UniProtKB-KW"/>
</dbReference>